<name>A0A133UVL9_9EURY</name>
<accession>A0A133UVL9</accession>
<comment type="caution">
    <text evidence="1">The sequence shown here is derived from an EMBL/GenBank/DDBJ whole genome shotgun (WGS) entry which is preliminary data.</text>
</comment>
<protein>
    <submittedName>
        <fullName evidence="1">Uncharacterized protein</fullName>
    </submittedName>
</protein>
<sequence length="255" mass="27967">MIGVERVTGVRLVDKVEVPPELWAAMHSAAMKMDIGQGGVYDSRLNKPLHMVAAAEEPVENGASAGVGVWGIPEDKPESFPAAEDMTGEANGTPCEYVGAWISVEVNNSGEYVVERDVKTLSDPQENGGDPKSLMRTSQEKGKEILREAKSLGLPVEPVIVWNPAGSTIRWVEKKWEKLKRAAVQELPSIDREALCPLCEEWKLKGENPVEKFLSHLRKDHDLEEVTARKGSGDISVWSSGGALTPVYRRIQQGN</sequence>
<keyword evidence="2" id="KW-1185">Reference proteome</keyword>
<proteinExistence type="predicted"/>
<dbReference type="AlphaFoldDB" id="A0A133UVL9"/>
<evidence type="ECO:0000313" key="1">
    <source>
        <dbReference type="EMBL" id="KXA98242.1"/>
    </source>
</evidence>
<dbReference type="EMBL" id="LHXR01000005">
    <property type="protein sequence ID" value="KXA98242.1"/>
    <property type="molecule type" value="Genomic_DNA"/>
</dbReference>
<organism evidence="1 2">
    <name type="scientific">candidate division MSBL1 archaeon SCGC-AAA259I09</name>
    <dbReference type="NCBI Taxonomy" id="1698267"/>
    <lineage>
        <taxon>Archaea</taxon>
        <taxon>Methanobacteriati</taxon>
        <taxon>Methanobacteriota</taxon>
        <taxon>candidate division MSBL1</taxon>
    </lineage>
</organism>
<reference evidence="1 2" key="1">
    <citation type="journal article" date="2016" name="Sci. Rep.">
        <title>Metabolic traits of an uncultured archaeal lineage -MSBL1- from brine pools of the Red Sea.</title>
        <authorList>
            <person name="Mwirichia R."/>
            <person name="Alam I."/>
            <person name="Rashid M."/>
            <person name="Vinu M."/>
            <person name="Ba-Alawi W."/>
            <person name="Anthony Kamau A."/>
            <person name="Kamanda Ngugi D."/>
            <person name="Goker M."/>
            <person name="Klenk H.P."/>
            <person name="Bajic V."/>
            <person name="Stingl U."/>
        </authorList>
    </citation>
    <scope>NUCLEOTIDE SEQUENCE [LARGE SCALE GENOMIC DNA]</scope>
    <source>
        <strain evidence="1">SCGC-AAA259I09</strain>
    </source>
</reference>
<dbReference type="Proteomes" id="UP000070463">
    <property type="component" value="Unassembled WGS sequence"/>
</dbReference>
<evidence type="ECO:0000313" key="2">
    <source>
        <dbReference type="Proteomes" id="UP000070463"/>
    </source>
</evidence>
<gene>
    <name evidence="1" type="ORF">AKJ37_00820</name>
</gene>